<dbReference type="Pfam" id="PF13673">
    <property type="entry name" value="Acetyltransf_10"/>
    <property type="match status" value="1"/>
</dbReference>
<dbReference type="RefSeq" id="WP_133529354.1">
    <property type="nucleotide sequence ID" value="NZ_SNXO01000065.1"/>
</dbReference>
<proteinExistence type="predicted"/>
<feature type="domain" description="N-acetyltransferase" evidence="1">
    <location>
        <begin position="1"/>
        <end position="153"/>
    </location>
</feature>
<sequence>MNIREYRPEDCEMIANLFYETIHSVNSKDYTEIQLNAWASRDFDLVKWNNRLSNNYSVIVEKNNIIIGFGDVDCKGYFDHLFTHKDYQGIGVATLISDRIENYTYQNGIHIITTDASITAKPFFEKRGYIVQKNQIVEKRGQLLKNFKMQKLL</sequence>
<dbReference type="AlphaFoldDB" id="A0A4R6PWK8"/>
<accession>A0A4R6PWK8</accession>
<reference evidence="2 3" key="1">
    <citation type="submission" date="2019-03" db="EMBL/GenBank/DDBJ databases">
        <title>Genomic Encyclopedia of Type Strains, Phase IV (KMG-IV): sequencing the most valuable type-strain genomes for metagenomic binning, comparative biology and taxonomic classification.</title>
        <authorList>
            <person name="Goeker M."/>
        </authorList>
    </citation>
    <scope>NUCLEOTIDE SEQUENCE [LARGE SCALE GENOMIC DNA]</scope>
    <source>
        <strain evidence="2 3">DSM 28287</strain>
    </source>
</reference>
<dbReference type="InterPro" id="IPR000182">
    <property type="entry name" value="GNAT_dom"/>
</dbReference>
<comment type="caution">
    <text evidence="2">The sequence shown here is derived from an EMBL/GenBank/DDBJ whole genome shotgun (WGS) entry which is preliminary data.</text>
</comment>
<dbReference type="PROSITE" id="PS51186">
    <property type="entry name" value="GNAT"/>
    <property type="match status" value="1"/>
</dbReference>
<evidence type="ECO:0000313" key="2">
    <source>
        <dbReference type="EMBL" id="TDP45295.1"/>
    </source>
</evidence>
<dbReference type="SUPFAM" id="SSF55729">
    <property type="entry name" value="Acyl-CoA N-acyltransferases (Nat)"/>
    <property type="match status" value="1"/>
</dbReference>
<evidence type="ECO:0000259" key="1">
    <source>
        <dbReference type="PROSITE" id="PS51186"/>
    </source>
</evidence>
<name>A0A4R6PWK8_9FIRM</name>
<organism evidence="2 3">
    <name type="scientific">Aminicella lysinilytica</name>
    <dbReference type="NCBI Taxonomy" id="433323"/>
    <lineage>
        <taxon>Bacteria</taxon>
        <taxon>Bacillati</taxon>
        <taxon>Bacillota</taxon>
        <taxon>Clostridia</taxon>
        <taxon>Peptostreptococcales</taxon>
        <taxon>Anaerovoracaceae</taxon>
        <taxon>Aminicella</taxon>
    </lineage>
</organism>
<protein>
    <submittedName>
        <fullName evidence="2">GNAT family acetyltransferase</fullName>
    </submittedName>
</protein>
<dbReference type="InterPro" id="IPR016181">
    <property type="entry name" value="Acyl_CoA_acyltransferase"/>
</dbReference>
<dbReference type="GO" id="GO:0016747">
    <property type="term" value="F:acyltransferase activity, transferring groups other than amino-acyl groups"/>
    <property type="evidence" value="ECO:0007669"/>
    <property type="project" value="InterPro"/>
</dbReference>
<dbReference type="PANTHER" id="PTHR43451">
    <property type="entry name" value="ACETYLTRANSFERASE (GNAT) FAMILY PROTEIN"/>
    <property type="match status" value="1"/>
</dbReference>
<dbReference type="InterPro" id="IPR052564">
    <property type="entry name" value="N-acetyltrans/Recomb-assoc"/>
</dbReference>
<dbReference type="PANTHER" id="PTHR43451:SF1">
    <property type="entry name" value="ACETYLTRANSFERASE"/>
    <property type="match status" value="1"/>
</dbReference>
<keyword evidence="3" id="KW-1185">Reference proteome</keyword>
<dbReference type="Proteomes" id="UP000295500">
    <property type="component" value="Unassembled WGS sequence"/>
</dbReference>
<dbReference type="EMBL" id="SNXO01000065">
    <property type="protein sequence ID" value="TDP45295.1"/>
    <property type="molecule type" value="Genomic_DNA"/>
</dbReference>
<dbReference type="Gene3D" id="3.40.630.30">
    <property type="match status" value="1"/>
</dbReference>
<dbReference type="CDD" id="cd04301">
    <property type="entry name" value="NAT_SF"/>
    <property type="match status" value="1"/>
</dbReference>
<evidence type="ECO:0000313" key="3">
    <source>
        <dbReference type="Proteomes" id="UP000295500"/>
    </source>
</evidence>
<keyword evidence="2" id="KW-0808">Transferase</keyword>
<dbReference type="OrthoDB" id="424368at2"/>
<gene>
    <name evidence="2" type="ORF">EV211_1655</name>
</gene>